<evidence type="ECO:0000313" key="2">
    <source>
        <dbReference type="EMBL" id="KAJ8359161.1"/>
    </source>
</evidence>
<sequence length="170" mass="18196">METLKSLSAQMGPAWTPAPRRNGVPEDPLYESGSDGVPDVAAFQQPARSSSSGAAQSFRLCAICYSFPPSYQFPLKSTLLALARQPQELQQRQTLPLSPVTPLYLFLFQALDREVLGSILQLPMDVLQDNPPADPAGPAQGASSADGQSVLTRVGRAIRRPSALADFVVS</sequence>
<protein>
    <submittedName>
        <fullName evidence="2">Uncharacterized protein</fullName>
    </submittedName>
</protein>
<accession>A0A9Q1IYG6</accession>
<evidence type="ECO:0000256" key="1">
    <source>
        <dbReference type="SAM" id="MobiDB-lite"/>
    </source>
</evidence>
<proteinExistence type="predicted"/>
<evidence type="ECO:0000313" key="3">
    <source>
        <dbReference type="Proteomes" id="UP001152622"/>
    </source>
</evidence>
<dbReference type="Proteomes" id="UP001152622">
    <property type="component" value="Chromosome 5"/>
</dbReference>
<feature type="region of interest" description="Disordered" evidence="1">
    <location>
        <begin position="1"/>
        <end position="38"/>
    </location>
</feature>
<comment type="caution">
    <text evidence="2">The sequence shown here is derived from an EMBL/GenBank/DDBJ whole genome shotgun (WGS) entry which is preliminary data.</text>
</comment>
<keyword evidence="3" id="KW-1185">Reference proteome</keyword>
<dbReference type="AlphaFoldDB" id="A0A9Q1IYG6"/>
<organism evidence="2 3">
    <name type="scientific">Synaphobranchus kaupii</name>
    <name type="common">Kaup's arrowtooth eel</name>
    <dbReference type="NCBI Taxonomy" id="118154"/>
    <lineage>
        <taxon>Eukaryota</taxon>
        <taxon>Metazoa</taxon>
        <taxon>Chordata</taxon>
        <taxon>Craniata</taxon>
        <taxon>Vertebrata</taxon>
        <taxon>Euteleostomi</taxon>
        <taxon>Actinopterygii</taxon>
        <taxon>Neopterygii</taxon>
        <taxon>Teleostei</taxon>
        <taxon>Anguilliformes</taxon>
        <taxon>Synaphobranchidae</taxon>
        <taxon>Synaphobranchus</taxon>
    </lineage>
</organism>
<gene>
    <name evidence="2" type="ORF">SKAU_G00156860</name>
</gene>
<dbReference type="EMBL" id="JAINUF010000005">
    <property type="protein sequence ID" value="KAJ8359161.1"/>
    <property type="molecule type" value="Genomic_DNA"/>
</dbReference>
<name>A0A9Q1IYG6_SYNKA</name>
<reference evidence="2" key="1">
    <citation type="journal article" date="2023" name="Science">
        <title>Genome structures resolve the early diversification of teleost fishes.</title>
        <authorList>
            <person name="Parey E."/>
            <person name="Louis A."/>
            <person name="Montfort J."/>
            <person name="Bouchez O."/>
            <person name="Roques C."/>
            <person name="Iampietro C."/>
            <person name="Lluch J."/>
            <person name="Castinel A."/>
            <person name="Donnadieu C."/>
            <person name="Desvignes T."/>
            <person name="Floi Bucao C."/>
            <person name="Jouanno E."/>
            <person name="Wen M."/>
            <person name="Mejri S."/>
            <person name="Dirks R."/>
            <person name="Jansen H."/>
            <person name="Henkel C."/>
            <person name="Chen W.J."/>
            <person name="Zahm M."/>
            <person name="Cabau C."/>
            <person name="Klopp C."/>
            <person name="Thompson A.W."/>
            <person name="Robinson-Rechavi M."/>
            <person name="Braasch I."/>
            <person name="Lecointre G."/>
            <person name="Bobe J."/>
            <person name="Postlethwait J.H."/>
            <person name="Berthelot C."/>
            <person name="Roest Crollius H."/>
            <person name="Guiguen Y."/>
        </authorList>
    </citation>
    <scope>NUCLEOTIDE SEQUENCE</scope>
    <source>
        <strain evidence="2">WJC10195</strain>
    </source>
</reference>